<evidence type="ECO:0000259" key="2">
    <source>
        <dbReference type="Pfam" id="PF23550"/>
    </source>
</evidence>
<dbReference type="GO" id="GO:0019005">
    <property type="term" value="C:SCF ubiquitin ligase complex"/>
    <property type="evidence" value="ECO:0007669"/>
    <property type="project" value="TreeGrafter"/>
</dbReference>
<dbReference type="Pfam" id="PF23550">
    <property type="entry name" value="zf_Tbcl_Rhp7"/>
    <property type="match status" value="1"/>
</dbReference>
<dbReference type="GO" id="GO:0031146">
    <property type="term" value="P:SCF-dependent proteasomal ubiquitin-dependent protein catabolic process"/>
    <property type="evidence" value="ECO:0007669"/>
    <property type="project" value="TreeGrafter"/>
</dbReference>
<dbReference type="OrthoDB" id="421226at2759"/>
<keyword evidence="4" id="KW-1185">Reference proteome</keyword>
<gene>
    <name evidence="3" type="ORF">A7U60_g3121</name>
</gene>
<dbReference type="Gene3D" id="3.80.10.10">
    <property type="entry name" value="Ribonuclease Inhibitor"/>
    <property type="match status" value="2"/>
</dbReference>
<comment type="caution">
    <text evidence="3">The sequence shown here is derived from an EMBL/GenBank/DDBJ whole genome shotgun (WGS) entry which is preliminary data.</text>
</comment>
<dbReference type="EMBL" id="LNZH02000151">
    <property type="protein sequence ID" value="OCB89644.1"/>
    <property type="molecule type" value="Genomic_DNA"/>
</dbReference>
<dbReference type="Proteomes" id="UP000757232">
    <property type="component" value="Unassembled WGS sequence"/>
</dbReference>
<dbReference type="SUPFAM" id="SSF52047">
    <property type="entry name" value="RNI-like"/>
    <property type="match status" value="2"/>
</dbReference>
<reference evidence="3" key="1">
    <citation type="submission" date="2016-06" db="EMBL/GenBank/DDBJ databases">
        <title>Draft Genome sequence of the fungus Inonotus baumii.</title>
        <authorList>
            <person name="Zhu H."/>
            <person name="Lin W."/>
        </authorList>
    </citation>
    <scope>NUCLEOTIDE SEQUENCE</scope>
    <source>
        <strain evidence="3">821</strain>
    </source>
</reference>
<accession>A0A9Q5NDC3</accession>
<dbReference type="InterPro" id="IPR056451">
    <property type="entry name" value="Znf_Tbcl_Rhp7"/>
</dbReference>
<evidence type="ECO:0000313" key="4">
    <source>
        <dbReference type="Proteomes" id="UP000757232"/>
    </source>
</evidence>
<protein>
    <submittedName>
        <fullName evidence="3">RNI-like protein</fullName>
    </submittedName>
</protein>
<dbReference type="AlphaFoldDB" id="A0A9Q5NDC3"/>
<dbReference type="InterPro" id="IPR032675">
    <property type="entry name" value="LRR_dom_sf"/>
</dbReference>
<feature type="compositionally biased region" description="Basic and acidic residues" evidence="1">
    <location>
        <begin position="95"/>
        <end position="106"/>
    </location>
</feature>
<proteinExistence type="predicted"/>
<feature type="compositionally biased region" description="Acidic residues" evidence="1">
    <location>
        <begin position="119"/>
        <end position="130"/>
    </location>
</feature>
<organism evidence="3 4">
    <name type="scientific">Sanghuangporus baumii</name>
    <name type="common">Phellinus baumii</name>
    <dbReference type="NCBI Taxonomy" id="108892"/>
    <lineage>
        <taxon>Eukaryota</taxon>
        <taxon>Fungi</taxon>
        <taxon>Dikarya</taxon>
        <taxon>Basidiomycota</taxon>
        <taxon>Agaricomycotina</taxon>
        <taxon>Agaricomycetes</taxon>
        <taxon>Hymenochaetales</taxon>
        <taxon>Hymenochaetaceae</taxon>
        <taxon>Sanghuangporus</taxon>
    </lineage>
</organism>
<evidence type="ECO:0000256" key="1">
    <source>
        <dbReference type="SAM" id="MobiDB-lite"/>
    </source>
</evidence>
<dbReference type="PANTHER" id="PTHR13318:SF190">
    <property type="entry name" value="PARTNER OF PAIRED, ISOFORM B"/>
    <property type="match status" value="1"/>
</dbReference>
<feature type="compositionally biased region" description="Polar residues" evidence="1">
    <location>
        <begin position="29"/>
        <end position="38"/>
    </location>
</feature>
<name>A0A9Q5NDC3_SANBA</name>
<sequence>MSRRPNNVRGPTSALTEFLREQGINSTLIAARARTQQGQEREQPDAGPSILSNGMDGDRAGEGASNEPAVDYDSENLDGGNEENEKPVKKRKLSKKEEAKLKAKEKAKVKKNKKKAGSDDESGDSEDDEYSALSRGAARNRARASLPGAHPPIGSFENCAKCGKQFTVTRYTMAANPGPGWLCHVCAKASGADPFKKPYVPRQRKPQEEKRKVINFEDREIPSLASLCIKVVSQHIEDVEALGDISSSSKREIGRALARNRSLTIDKAPLLYDVRNTELTIYDGTKLTIYDGTKLGPNAFCALASLNPSLESLRIDFCGMINDDAIKFWGEHLSTLKRIELLGPFLVKSEAWQALFTGLPQLSGFLITQSPRFDIDCMASLAQYCPDLEELGLSQIGQMSDEFLSYVAGFKNLVSLDLSVPSTSLGTEAVVTLLNAIGSNLIHLNLSKNDLLTDDVLSEGLQPNARVLSSLVLEELPEITDAAMGAFFTNTTNTPMRRISLRRNHELADETLVALLKHSGGTLTELDINSLRTTSNEALLLIGEQARSLQKLDIGFCRQVDDFVIKALLDGCEAMKDIAVFGCNKLTENCPRKQRGVSIRGIETNAV</sequence>
<feature type="domain" description="DNA repair protein rhp7 treble clef" evidence="2">
    <location>
        <begin position="153"/>
        <end position="191"/>
    </location>
</feature>
<feature type="compositionally biased region" description="Acidic residues" evidence="1">
    <location>
        <begin position="70"/>
        <end position="82"/>
    </location>
</feature>
<dbReference type="PANTHER" id="PTHR13318">
    <property type="entry name" value="PARTNER OF PAIRED, ISOFORM B-RELATED"/>
    <property type="match status" value="1"/>
</dbReference>
<dbReference type="InterPro" id="IPR006553">
    <property type="entry name" value="Leu-rich_rpt_Cys-con_subtyp"/>
</dbReference>
<evidence type="ECO:0000313" key="3">
    <source>
        <dbReference type="EMBL" id="OCB89644.1"/>
    </source>
</evidence>
<dbReference type="SMART" id="SM00367">
    <property type="entry name" value="LRR_CC"/>
    <property type="match status" value="4"/>
</dbReference>
<feature type="region of interest" description="Disordered" evidence="1">
    <location>
        <begin position="29"/>
        <end position="136"/>
    </location>
</feature>